<dbReference type="PANTHER" id="PTHR28089:SF1">
    <property type="entry name" value="PROTEIN ZDS1-RELATED"/>
    <property type="match status" value="1"/>
</dbReference>
<feature type="compositionally biased region" description="Low complexity" evidence="1">
    <location>
        <begin position="180"/>
        <end position="207"/>
    </location>
</feature>
<feature type="compositionally biased region" description="Low complexity" evidence="1">
    <location>
        <begin position="640"/>
        <end position="663"/>
    </location>
</feature>
<feature type="compositionally biased region" description="Polar residues" evidence="1">
    <location>
        <begin position="15"/>
        <end position="29"/>
    </location>
</feature>
<feature type="compositionally biased region" description="Low complexity" evidence="1">
    <location>
        <begin position="692"/>
        <end position="703"/>
    </location>
</feature>
<dbReference type="OrthoDB" id="1109245at2759"/>
<dbReference type="GO" id="GO:0010971">
    <property type="term" value="P:positive regulation of G2/M transition of mitotic cell cycle"/>
    <property type="evidence" value="ECO:0007669"/>
    <property type="project" value="TreeGrafter"/>
</dbReference>
<dbReference type="Proteomes" id="UP000738359">
    <property type="component" value="Unassembled WGS sequence"/>
</dbReference>
<feature type="compositionally biased region" description="Basic and acidic residues" evidence="1">
    <location>
        <begin position="127"/>
        <end position="143"/>
    </location>
</feature>
<feature type="compositionally biased region" description="Low complexity" evidence="1">
    <location>
        <begin position="890"/>
        <end position="900"/>
    </location>
</feature>
<feature type="region of interest" description="Disordered" evidence="1">
    <location>
        <begin position="851"/>
        <end position="954"/>
    </location>
</feature>
<name>A0A9P6IUJ1_MORAP</name>
<evidence type="ECO:0000256" key="1">
    <source>
        <dbReference type="SAM" id="MobiDB-lite"/>
    </source>
</evidence>
<protein>
    <recommendedName>
        <fullName evidence="2">Protein Zds1 C-terminal domain-containing protein</fullName>
    </recommendedName>
</protein>
<gene>
    <name evidence="3" type="ORF">BGZ70_002406</name>
</gene>
<feature type="compositionally biased region" description="Polar residues" evidence="1">
    <location>
        <begin position="112"/>
        <end position="122"/>
    </location>
</feature>
<proteinExistence type="predicted"/>
<reference evidence="3" key="1">
    <citation type="journal article" date="2020" name="Fungal Divers.">
        <title>Resolving the Mortierellaceae phylogeny through synthesis of multi-gene phylogenetics and phylogenomics.</title>
        <authorList>
            <person name="Vandepol N."/>
            <person name="Liber J."/>
            <person name="Desiro A."/>
            <person name="Na H."/>
            <person name="Kennedy M."/>
            <person name="Barry K."/>
            <person name="Grigoriev I.V."/>
            <person name="Miller A.N."/>
            <person name="O'Donnell K."/>
            <person name="Stajich J.E."/>
            <person name="Bonito G."/>
        </authorList>
    </citation>
    <scope>NUCLEOTIDE SEQUENCE</scope>
    <source>
        <strain evidence="3">CK1249</strain>
    </source>
</reference>
<feature type="region of interest" description="Disordered" evidence="1">
    <location>
        <begin position="1"/>
        <end position="143"/>
    </location>
</feature>
<feature type="compositionally biased region" description="Low complexity" evidence="1">
    <location>
        <begin position="757"/>
        <end position="772"/>
    </location>
</feature>
<feature type="region of interest" description="Disordered" evidence="1">
    <location>
        <begin position="616"/>
        <end position="731"/>
    </location>
</feature>
<dbReference type="EMBL" id="JAAAHY010001585">
    <property type="protein sequence ID" value="KAF9947993.1"/>
    <property type="molecule type" value="Genomic_DNA"/>
</dbReference>
<feature type="compositionally biased region" description="Acidic residues" evidence="1">
    <location>
        <begin position="355"/>
        <end position="364"/>
    </location>
</feature>
<feature type="compositionally biased region" description="Polar residues" evidence="1">
    <location>
        <begin position="416"/>
        <end position="427"/>
    </location>
</feature>
<feature type="region of interest" description="Disordered" evidence="1">
    <location>
        <begin position="337"/>
        <end position="601"/>
    </location>
</feature>
<dbReference type="InterPro" id="IPR040206">
    <property type="entry name" value="Zds1/2"/>
</dbReference>
<dbReference type="GO" id="GO:0005737">
    <property type="term" value="C:cytoplasm"/>
    <property type="evidence" value="ECO:0007669"/>
    <property type="project" value="TreeGrafter"/>
</dbReference>
<feature type="compositionally biased region" description="Basic and acidic residues" evidence="1">
    <location>
        <begin position="468"/>
        <end position="489"/>
    </location>
</feature>
<dbReference type="InterPro" id="IPR013941">
    <property type="entry name" value="ZDS1_C"/>
</dbReference>
<feature type="compositionally biased region" description="Basic and acidic residues" evidence="1">
    <location>
        <begin position="921"/>
        <end position="930"/>
    </location>
</feature>
<sequence length="1049" mass="114795">MFSRIMKPKVPPQANIPSPTYQSNTSTFGTFGAQPPARGRNRANDAEFQELKATYLADTTAAPAPPLVSATQRHDNGYSYGSDYDSNHLHQHNRQSEGSSPVHHRRGRTALDSLNQEQSQLGSHPPNGERNHDGRRPLPLDRDHIRPAADDVFRAMDSEARASVEDCTDEASFDTKKKTLSTSSISSTSSVTSASSKSTATSTSLPSSPSPPSPSHMPSFPNEKPLDLAATASIALPTLQQQHQHPAPSSEPAQSLHVDLNMPSFPQSNPALDPEPLIENGVQEDIKEVEIETDDPSHLFWVPFHMHPEIAPNEYNKWLSRHGVDSTGTGAANVLSHRNSAVNRRKSVLSAQYNPEDDEEEEEPTERKKKSHRRAVVIGISEQEEERPSDDFLSGVFSTPLEQMGEPPLKTRTSLRRSTSQATSTSLVHKDAVDSNAEDPTTVRRAGATGLSRNGPSLMRRSARTKIRRDSTASTDVRHDPSRLRRTVDENGDYAAVTLVDPGPLPLSPSSPPSTQAQLVESVAPTKEEDGKVQETEKPPSKPLKRFVSTLRDSSKPTITTYVEPQLLEQQRKDMEEEADGLNHATTKPSLPSGAAAGAGGLKVSQAYETVPVSKVTFPIPPPVKLSQNLLQQPAHRPPSAKQTAKQQQQQQQNSTQRHSVPPLSAPPPSKKSSSWSWLWGKEKGGAGAGSDGDQQRSQQQQQTPGMPLSRQQALLTSSESHGKKTTASGEATTAAVITVKKQSTLSLLFSRNGKTSQSKAQQQQQALSEAQGSRQHHAHHRNSGPSSGYQYCHDGDCEPGRMPLQIERAVYRLSHSKLANPRRPLHQQVLISNMMFWYLGIAQQEQQQQMQQQQQQQQQQQHQQRPQEKKVGYSGSSAPHGDLAELEAQQQQQQQQQQQVSRRSDVLHEDKASGVGAATEIRDDPDFVHQVDSNSHARSPSPGAEPKQKRGSAAMVISNNSISSHNSASKRDAVYDEESMIGGGYNGDDNILGWSEDDLEEEEDDEEEEEEAHGYRGVTNGFASLHALPSGPNSTSSPLPVQPLAYSY</sequence>
<evidence type="ECO:0000259" key="2">
    <source>
        <dbReference type="SMART" id="SM01327"/>
    </source>
</evidence>
<feature type="region of interest" description="Disordered" evidence="1">
    <location>
        <begin position="162"/>
        <end position="224"/>
    </location>
</feature>
<keyword evidence="4" id="KW-1185">Reference proteome</keyword>
<feature type="compositionally biased region" description="Low complexity" evidence="1">
    <location>
        <begin position="53"/>
        <end position="62"/>
    </location>
</feature>
<evidence type="ECO:0000313" key="4">
    <source>
        <dbReference type="Proteomes" id="UP000738359"/>
    </source>
</evidence>
<feature type="compositionally biased region" description="Basic and acidic residues" evidence="1">
    <location>
        <begin position="903"/>
        <end position="913"/>
    </location>
</feature>
<dbReference type="SMART" id="SM01327">
    <property type="entry name" value="Zds_C"/>
    <property type="match status" value="1"/>
</dbReference>
<accession>A0A9P6IUJ1</accession>
<dbReference type="AlphaFoldDB" id="A0A9P6IUJ1"/>
<feature type="compositionally biased region" description="Polar residues" evidence="1">
    <location>
        <begin position="710"/>
        <end position="731"/>
    </location>
</feature>
<comment type="caution">
    <text evidence="3">The sequence shown here is derived from an EMBL/GenBank/DDBJ whole genome shotgun (WGS) entry which is preliminary data.</text>
</comment>
<dbReference type="GO" id="GO:0030010">
    <property type="term" value="P:establishment of cell polarity"/>
    <property type="evidence" value="ECO:0007669"/>
    <property type="project" value="TreeGrafter"/>
</dbReference>
<organism evidence="3 4">
    <name type="scientific">Mortierella alpina</name>
    <name type="common">Oleaginous fungus</name>
    <name type="synonym">Mortierella renispora</name>
    <dbReference type="NCBI Taxonomy" id="64518"/>
    <lineage>
        <taxon>Eukaryota</taxon>
        <taxon>Fungi</taxon>
        <taxon>Fungi incertae sedis</taxon>
        <taxon>Mucoromycota</taxon>
        <taxon>Mortierellomycotina</taxon>
        <taxon>Mortierellomycetes</taxon>
        <taxon>Mortierellales</taxon>
        <taxon>Mortierellaceae</taxon>
        <taxon>Mortierella</taxon>
    </lineage>
</organism>
<feature type="domain" description="Protein Zds1 C-terminal" evidence="2">
    <location>
        <begin position="792"/>
        <end position="844"/>
    </location>
</feature>
<dbReference type="Pfam" id="PF08632">
    <property type="entry name" value="Zds_C"/>
    <property type="match status" value="1"/>
</dbReference>
<feature type="compositionally biased region" description="Low complexity" evidence="1">
    <location>
        <begin position="851"/>
        <end position="865"/>
    </location>
</feature>
<feature type="region of interest" description="Disordered" evidence="1">
    <location>
        <begin position="239"/>
        <end position="277"/>
    </location>
</feature>
<evidence type="ECO:0000313" key="3">
    <source>
        <dbReference type="EMBL" id="KAF9947993.1"/>
    </source>
</evidence>
<dbReference type="PANTHER" id="PTHR28089">
    <property type="entry name" value="PROTEIN ZDS1-RELATED"/>
    <property type="match status" value="1"/>
</dbReference>
<feature type="compositionally biased region" description="Pro residues" evidence="1">
    <location>
        <begin position="503"/>
        <end position="512"/>
    </location>
</feature>
<feature type="compositionally biased region" description="Acidic residues" evidence="1">
    <location>
        <begin position="996"/>
        <end position="1012"/>
    </location>
</feature>
<feature type="region of interest" description="Disordered" evidence="1">
    <location>
        <begin position="753"/>
        <end position="795"/>
    </location>
</feature>
<feature type="region of interest" description="Disordered" evidence="1">
    <location>
        <begin position="980"/>
        <end position="1049"/>
    </location>
</feature>
<feature type="compositionally biased region" description="Basic and acidic residues" evidence="1">
    <location>
        <begin position="526"/>
        <end position="540"/>
    </location>
</feature>